<sequence length="166" mass="19613">MKRFSSHQNMYASFLNFKHDQIHSLHIKPSSCSFNVGVYVFNADLWREQNITRQLEHWLELNTREEIYGSGRAEGGSQPPMLIVFYDKYTPISPLWNLRYLGLYPKARYSEHFVLRGKLLHWNGPYKPWNGVAQFTKLWDKYFIPDPSGKFVPVRKMQLKGAKQKS</sequence>
<dbReference type="Gene3D" id="3.90.550.10">
    <property type="entry name" value="Spore Coat Polysaccharide Biosynthesis Protein SpsA, Chain A"/>
    <property type="match status" value="1"/>
</dbReference>
<dbReference type="SUPFAM" id="SSF53448">
    <property type="entry name" value="Nucleotide-diphospho-sugar transferases"/>
    <property type="match status" value="1"/>
</dbReference>
<keyword evidence="2" id="KW-0328">Glycosyltransferase</keyword>
<proteinExistence type="inferred from homology"/>
<dbReference type="GO" id="GO:0046872">
    <property type="term" value="F:metal ion binding"/>
    <property type="evidence" value="ECO:0007669"/>
    <property type="project" value="UniProtKB-KW"/>
</dbReference>
<evidence type="ECO:0000256" key="3">
    <source>
        <dbReference type="ARBA" id="ARBA00022679"/>
    </source>
</evidence>
<accession>A0AAD9J429</accession>
<dbReference type="GO" id="GO:0016757">
    <property type="term" value="F:glycosyltransferase activity"/>
    <property type="evidence" value="ECO:0007669"/>
    <property type="project" value="UniProtKB-KW"/>
</dbReference>
<dbReference type="InterPro" id="IPR050748">
    <property type="entry name" value="Glycosyltrans_8_dom-fam"/>
</dbReference>
<comment type="caution">
    <text evidence="5">The sequence shown here is derived from an EMBL/GenBank/DDBJ whole genome shotgun (WGS) entry which is preliminary data.</text>
</comment>
<comment type="similarity">
    <text evidence="1">Belongs to the glycosyltransferase 8 family.</text>
</comment>
<dbReference type="Proteomes" id="UP001208570">
    <property type="component" value="Unassembled WGS sequence"/>
</dbReference>
<dbReference type="InterPro" id="IPR002495">
    <property type="entry name" value="Glyco_trans_8"/>
</dbReference>
<keyword evidence="3" id="KW-0808">Transferase</keyword>
<dbReference type="PANTHER" id="PTHR13778:SF47">
    <property type="entry name" value="LIPOPOLYSACCHARIDE 1,3-GALACTOSYLTRANSFERASE"/>
    <property type="match status" value="1"/>
</dbReference>
<protein>
    <submittedName>
        <fullName evidence="5">Uncharacterized protein</fullName>
    </submittedName>
</protein>
<reference evidence="5" key="1">
    <citation type="journal article" date="2023" name="Mol. Biol. Evol.">
        <title>Third-Generation Sequencing Reveals the Adaptive Role of the Epigenome in Three Deep-Sea Polychaetes.</title>
        <authorList>
            <person name="Perez M."/>
            <person name="Aroh O."/>
            <person name="Sun Y."/>
            <person name="Lan Y."/>
            <person name="Juniper S.K."/>
            <person name="Young C.R."/>
            <person name="Angers B."/>
            <person name="Qian P.Y."/>
        </authorList>
    </citation>
    <scope>NUCLEOTIDE SEQUENCE</scope>
    <source>
        <strain evidence="5">P08H-3</strain>
    </source>
</reference>
<evidence type="ECO:0000313" key="6">
    <source>
        <dbReference type="Proteomes" id="UP001208570"/>
    </source>
</evidence>
<dbReference type="PANTHER" id="PTHR13778">
    <property type="entry name" value="GLYCOSYLTRANSFERASE 8 DOMAIN-CONTAINING PROTEIN"/>
    <property type="match status" value="1"/>
</dbReference>
<organism evidence="5 6">
    <name type="scientific">Paralvinella palmiformis</name>
    <dbReference type="NCBI Taxonomy" id="53620"/>
    <lineage>
        <taxon>Eukaryota</taxon>
        <taxon>Metazoa</taxon>
        <taxon>Spiralia</taxon>
        <taxon>Lophotrochozoa</taxon>
        <taxon>Annelida</taxon>
        <taxon>Polychaeta</taxon>
        <taxon>Sedentaria</taxon>
        <taxon>Canalipalpata</taxon>
        <taxon>Terebellida</taxon>
        <taxon>Terebelliformia</taxon>
        <taxon>Alvinellidae</taxon>
        <taxon>Paralvinella</taxon>
    </lineage>
</organism>
<keyword evidence="6" id="KW-1185">Reference proteome</keyword>
<dbReference type="InterPro" id="IPR029044">
    <property type="entry name" value="Nucleotide-diphossugar_trans"/>
</dbReference>
<dbReference type="GO" id="GO:0005794">
    <property type="term" value="C:Golgi apparatus"/>
    <property type="evidence" value="ECO:0007669"/>
    <property type="project" value="TreeGrafter"/>
</dbReference>
<keyword evidence="4" id="KW-0479">Metal-binding</keyword>
<dbReference type="EMBL" id="JAODUP010000660">
    <property type="protein sequence ID" value="KAK2145738.1"/>
    <property type="molecule type" value="Genomic_DNA"/>
</dbReference>
<gene>
    <name evidence="5" type="ORF">LSH36_660g02038</name>
</gene>
<evidence type="ECO:0000256" key="4">
    <source>
        <dbReference type="ARBA" id="ARBA00022723"/>
    </source>
</evidence>
<evidence type="ECO:0000313" key="5">
    <source>
        <dbReference type="EMBL" id="KAK2145738.1"/>
    </source>
</evidence>
<evidence type="ECO:0000256" key="1">
    <source>
        <dbReference type="ARBA" id="ARBA00006351"/>
    </source>
</evidence>
<dbReference type="Pfam" id="PF01501">
    <property type="entry name" value="Glyco_transf_8"/>
    <property type="match status" value="1"/>
</dbReference>
<dbReference type="AlphaFoldDB" id="A0AAD9J429"/>
<evidence type="ECO:0000256" key="2">
    <source>
        <dbReference type="ARBA" id="ARBA00022676"/>
    </source>
</evidence>
<name>A0AAD9J429_9ANNE</name>